<organism evidence="1 2">
    <name type="scientific">Romeriopsis navalis LEGE 11480</name>
    <dbReference type="NCBI Taxonomy" id="2777977"/>
    <lineage>
        <taxon>Bacteria</taxon>
        <taxon>Bacillati</taxon>
        <taxon>Cyanobacteriota</taxon>
        <taxon>Cyanophyceae</taxon>
        <taxon>Leptolyngbyales</taxon>
        <taxon>Leptolyngbyaceae</taxon>
        <taxon>Romeriopsis</taxon>
        <taxon>Romeriopsis navalis</taxon>
    </lineage>
</organism>
<accession>A0A928VS75</accession>
<evidence type="ECO:0000313" key="2">
    <source>
        <dbReference type="Proteomes" id="UP000625316"/>
    </source>
</evidence>
<sequence>MLRRYGRRLKLIKYSEVSELWADVAQIIVLWFGLMPTHGGRRERYKLCFAPHIHETPLHLPEFNHIKPLQTAMVTAHLPLRLEAYQAGQDIGFGDVTINQSGMTIVRPGLLGKQVKEHLAWSRFSAIELTRGRLNVYDQSSPKVWMWTDCAKIPNLYVLLTLLTKHIGIKIRKA</sequence>
<name>A0A928VS75_9CYAN</name>
<gene>
    <name evidence="1" type="ORF">IQ266_23965</name>
</gene>
<dbReference type="Proteomes" id="UP000625316">
    <property type="component" value="Unassembled WGS sequence"/>
</dbReference>
<proteinExistence type="predicted"/>
<protein>
    <submittedName>
        <fullName evidence="1">Uncharacterized protein</fullName>
    </submittedName>
</protein>
<evidence type="ECO:0000313" key="1">
    <source>
        <dbReference type="EMBL" id="MBE9032798.1"/>
    </source>
</evidence>
<dbReference type="EMBL" id="JADEXQ010000125">
    <property type="protein sequence ID" value="MBE9032798.1"/>
    <property type="molecule type" value="Genomic_DNA"/>
</dbReference>
<comment type="caution">
    <text evidence="1">The sequence shown here is derived from an EMBL/GenBank/DDBJ whole genome shotgun (WGS) entry which is preliminary data.</text>
</comment>
<reference evidence="1" key="1">
    <citation type="submission" date="2020-10" db="EMBL/GenBank/DDBJ databases">
        <authorList>
            <person name="Castelo-Branco R."/>
            <person name="Eusebio N."/>
            <person name="Adriana R."/>
            <person name="Vieira A."/>
            <person name="Brugerolle De Fraissinette N."/>
            <person name="Rezende De Castro R."/>
            <person name="Schneider M.P."/>
            <person name="Vasconcelos V."/>
            <person name="Leao P.N."/>
        </authorList>
    </citation>
    <scope>NUCLEOTIDE SEQUENCE</scope>
    <source>
        <strain evidence="1">LEGE 11480</strain>
    </source>
</reference>
<dbReference type="AlphaFoldDB" id="A0A928VS75"/>
<keyword evidence="2" id="KW-1185">Reference proteome</keyword>
<dbReference type="Pfam" id="PF20226">
    <property type="entry name" value="DUF6585"/>
    <property type="match status" value="1"/>
</dbReference>
<feature type="non-terminal residue" evidence="1">
    <location>
        <position position="1"/>
    </location>
</feature>
<dbReference type="RefSeq" id="WP_264327614.1">
    <property type="nucleotide sequence ID" value="NZ_JADEXQ010000125.1"/>
</dbReference>
<dbReference type="InterPro" id="IPR046492">
    <property type="entry name" value="DUF6585"/>
</dbReference>